<reference evidence="2 3" key="1">
    <citation type="submission" date="2021-07" db="EMBL/GenBank/DDBJ databases">
        <authorList>
            <person name="Palmer J.M."/>
        </authorList>
    </citation>
    <scope>NUCLEOTIDE SEQUENCE [LARGE SCALE GENOMIC DNA]</scope>
    <source>
        <strain evidence="2 3">AT_MEX2019</strain>
        <tissue evidence="2">Muscle</tissue>
    </source>
</reference>
<dbReference type="EMBL" id="JAHUTI010000979">
    <property type="protein sequence ID" value="MED6232582.1"/>
    <property type="molecule type" value="Genomic_DNA"/>
</dbReference>
<gene>
    <name evidence="2" type="ORF">ATANTOWER_032730</name>
</gene>
<keyword evidence="1" id="KW-0732">Signal</keyword>
<feature type="signal peptide" evidence="1">
    <location>
        <begin position="1"/>
        <end position="27"/>
    </location>
</feature>
<accession>A0ABU7A3E8</accession>
<organism evidence="2 3">
    <name type="scientific">Ataeniobius toweri</name>
    <dbReference type="NCBI Taxonomy" id="208326"/>
    <lineage>
        <taxon>Eukaryota</taxon>
        <taxon>Metazoa</taxon>
        <taxon>Chordata</taxon>
        <taxon>Craniata</taxon>
        <taxon>Vertebrata</taxon>
        <taxon>Euteleostomi</taxon>
        <taxon>Actinopterygii</taxon>
        <taxon>Neopterygii</taxon>
        <taxon>Teleostei</taxon>
        <taxon>Neoteleostei</taxon>
        <taxon>Acanthomorphata</taxon>
        <taxon>Ovalentaria</taxon>
        <taxon>Atherinomorphae</taxon>
        <taxon>Cyprinodontiformes</taxon>
        <taxon>Goodeidae</taxon>
        <taxon>Ataeniobius</taxon>
    </lineage>
</organism>
<comment type="caution">
    <text evidence="2">The sequence shown here is derived from an EMBL/GenBank/DDBJ whole genome shotgun (WGS) entry which is preliminary data.</text>
</comment>
<dbReference type="Proteomes" id="UP001345963">
    <property type="component" value="Unassembled WGS sequence"/>
</dbReference>
<feature type="chain" id="PRO_5046081554" evidence="1">
    <location>
        <begin position="28"/>
        <end position="109"/>
    </location>
</feature>
<keyword evidence="3" id="KW-1185">Reference proteome</keyword>
<proteinExistence type="predicted"/>
<evidence type="ECO:0000313" key="3">
    <source>
        <dbReference type="Proteomes" id="UP001345963"/>
    </source>
</evidence>
<name>A0ABU7A3E8_9TELE</name>
<protein>
    <submittedName>
        <fullName evidence="2">Uncharacterized protein</fullName>
    </submittedName>
</protein>
<evidence type="ECO:0000313" key="2">
    <source>
        <dbReference type="EMBL" id="MED6232582.1"/>
    </source>
</evidence>
<sequence>MSPGIPQSLHPPLILILLSCLSPPALSRVDLCSDTCIDVRGAELLPFNLSFCLYYRHRVFHQHSVKHTGIVHNFALGVVYSEVSPGVTLPFTVHEWKNSEAGSNVSAQP</sequence>
<evidence type="ECO:0000256" key="1">
    <source>
        <dbReference type="SAM" id="SignalP"/>
    </source>
</evidence>